<sequence>MAIDRPEIIGARLKALREALGHTKASTFCRLVEISDQAWNHYEHGRRRIGIDEAAKVIAKTGVSLDWIYRGVEHTLPLHIAEKLQQVRAR</sequence>
<dbReference type="InterPro" id="IPR010982">
    <property type="entry name" value="Lambda_DNA-bd_dom_sf"/>
</dbReference>
<dbReference type="OrthoDB" id="8235893at2"/>
<dbReference type="PROSITE" id="PS50943">
    <property type="entry name" value="HTH_CROC1"/>
    <property type="match status" value="1"/>
</dbReference>
<dbReference type="InterPro" id="IPR001387">
    <property type="entry name" value="Cro/C1-type_HTH"/>
</dbReference>
<dbReference type="CDD" id="cd00093">
    <property type="entry name" value="HTH_XRE"/>
    <property type="match status" value="1"/>
</dbReference>
<dbReference type="Pfam" id="PF13560">
    <property type="entry name" value="HTH_31"/>
    <property type="match status" value="1"/>
</dbReference>
<dbReference type="SUPFAM" id="SSF47413">
    <property type="entry name" value="lambda repressor-like DNA-binding domains"/>
    <property type="match status" value="1"/>
</dbReference>
<reference evidence="2 3" key="1">
    <citation type="submission" date="2019-07" db="EMBL/GenBank/DDBJ databases">
        <title>Whole genome shotgun sequence of Microvirga aerophila NBRC 106136.</title>
        <authorList>
            <person name="Hosoyama A."/>
            <person name="Uohara A."/>
            <person name="Ohji S."/>
            <person name="Ichikawa N."/>
        </authorList>
    </citation>
    <scope>NUCLEOTIDE SEQUENCE [LARGE SCALE GENOMIC DNA]</scope>
    <source>
        <strain evidence="2 3">NBRC 106136</strain>
    </source>
</reference>
<dbReference type="Gene3D" id="1.10.260.40">
    <property type="entry name" value="lambda repressor-like DNA-binding domains"/>
    <property type="match status" value="1"/>
</dbReference>
<feature type="domain" description="HTH cro/C1-type" evidence="1">
    <location>
        <begin position="40"/>
        <end position="68"/>
    </location>
</feature>
<gene>
    <name evidence="2" type="ORF">MAE02_47570</name>
</gene>
<evidence type="ECO:0000259" key="1">
    <source>
        <dbReference type="PROSITE" id="PS50943"/>
    </source>
</evidence>
<proteinExistence type="predicted"/>
<comment type="caution">
    <text evidence="2">The sequence shown here is derived from an EMBL/GenBank/DDBJ whole genome shotgun (WGS) entry which is preliminary data.</text>
</comment>
<dbReference type="GO" id="GO:0003677">
    <property type="term" value="F:DNA binding"/>
    <property type="evidence" value="ECO:0007669"/>
    <property type="project" value="InterPro"/>
</dbReference>
<protein>
    <recommendedName>
        <fullName evidence="1">HTH cro/C1-type domain-containing protein</fullName>
    </recommendedName>
</protein>
<evidence type="ECO:0000313" key="3">
    <source>
        <dbReference type="Proteomes" id="UP000321085"/>
    </source>
</evidence>
<dbReference type="EMBL" id="BJYU01000086">
    <property type="protein sequence ID" value="GEO17061.1"/>
    <property type="molecule type" value="Genomic_DNA"/>
</dbReference>
<organism evidence="2 3">
    <name type="scientific">Microvirga aerophila</name>
    <dbReference type="NCBI Taxonomy" id="670291"/>
    <lineage>
        <taxon>Bacteria</taxon>
        <taxon>Pseudomonadati</taxon>
        <taxon>Pseudomonadota</taxon>
        <taxon>Alphaproteobacteria</taxon>
        <taxon>Hyphomicrobiales</taxon>
        <taxon>Methylobacteriaceae</taxon>
        <taxon>Microvirga</taxon>
    </lineage>
</organism>
<dbReference type="Proteomes" id="UP000321085">
    <property type="component" value="Unassembled WGS sequence"/>
</dbReference>
<name>A0A512BYM0_9HYPH</name>
<accession>A0A512BYM0</accession>
<dbReference type="SMART" id="SM00530">
    <property type="entry name" value="HTH_XRE"/>
    <property type="match status" value="1"/>
</dbReference>
<evidence type="ECO:0000313" key="2">
    <source>
        <dbReference type="EMBL" id="GEO17061.1"/>
    </source>
</evidence>
<keyword evidence="3" id="KW-1185">Reference proteome</keyword>
<dbReference type="AlphaFoldDB" id="A0A512BYM0"/>